<name>A0A1D1V993_RAMVA</name>
<protein>
    <submittedName>
        <fullName evidence="1">Uncharacterized protein</fullName>
    </submittedName>
</protein>
<accession>A0A1D1V993</accession>
<proteinExistence type="predicted"/>
<keyword evidence="2" id="KW-1185">Reference proteome</keyword>
<evidence type="ECO:0000313" key="1">
    <source>
        <dbReference type="EMBL" id="GAU95403.1"/>
    </source>
</evidence>
<sequence>MTDDSRIHTYIETSNLQPRDKGHSNINICSGKHVCHTRNRYECHIAKSRLHSDSPQACQIDLRSSLTIFVRTLTHENLLARA</sequence>
<organism evidence="1 2">
    <name type="scientific">Ramazzottius varieornatus</name>
    <name type="common">Water bear</name>
    <name type="synonym">Tardigrade</name>
    <dbReference type="NCBI Taxonomy" id="947166"/>
    <lineage>
        <taxon>Eukaryota</taxon>
        <taxon>Metazoa</taxon>
        <taxon>Ecdysozoa</taxon>
        <taxon>Tardigrada</taxon>
        <taxon>Eutardigrada</taxon>
        <taxon>Parachela</taxon>
        <taxon>Hypsibioidea</taxon>
        <taxon>Ramazzottiidae</taxon>
        <taxon>Ramazzottius</taxon>
    </lineage>
</organism>
<comment type="caution">
    <text evidence="1">The sequence shown here is derived from an EMBL/GenBank/DDBJ whole genome shotgun (WGS) entry which is preliminary data.</text>
</comment>
<evidence type="ECO:0000313" key="2">
    <source>
        <dbReference type="Proteomes" id="UP000186922"/>
    </source>
</evidence>
<dbReference type="EMBL" id="BDGG01000003">
    <property type="protein sequence ID" value="GAU95403.1"/>
    <property type="molecule type" value="Genomic_DNA"/>
</dbReference>
<reference evidence="1 2" key="1">
    <citation type="journal article" date="2016" name="Nat. Commun.">
        <title>Extremotolerant tardigrade genome and improved radiotolerance of human cultured cells by tardigrade-unique protein.</title>
        <authorList>
            <person name="Hashimoto T."/>
            <person name="Horikawa D.D."/>
            <person name="Saito Y."/>
            <person name="Kuwahara H."/>
            <person name="Kozuka-Hata H."/>
            <person name="Shin-I T."/>
            <person name="Minakuchi Y."/>
            <person name="Ohishi K."/>
            <person name="Motoyama A."/>
            <person name="Aizu T."/>
            <person name="Enomoto A."/>
            <person name="Kondo K."/>
            <person name="Tanaka S."/>
            <person name="Hara Y."/>
            <person name="Koshikawa S."/>
            <person name="Sagara H."/>
            <person name="Miura T."/>
            <person name="Yokobori S."/>
            <person name="Miyagawa K."/>
            <person name="Suzuki Y."/>
            <person name="Kubo T."/>
            <person name="Oyama M."/>
            <person name="Kohara Y."/>
            <person name="Fujiyama A."/>
            <person name="Arakawa K."/>
            <person name="Katayama T."/>
            <person name="Toyoda A."/>
            <person name="Kunieda T."/>
        </authorList>
    </citation>
    <scope>NUCLEOTIDE SEQUENCE [LARGE SCALE GENOMIC DNA]</scope>
    <source>
        <strain evidence="1 2">YOKOZUNA-1</strain>
    </source>
</reference>
<dbReference type="AlphaFoldDB" id="A0A1D1V993"/>
<dbReference type="Proteomes" id="UP000186922">
    <property type="component" value="Unassembled WGS sequence"/>
</dbReference>
<gene>
    <name evidence="1" type="primary">RvY_07026-1</name>
    <name evidence="1" type="synonym">RvY_07026.1</name>
    <name evidence="1" type="ORF">RvY_07026</name>
</gene>